<dbReference type="PROSITE" id="PS51318">
    <property type="entry name" value="TAT"/>
    <property type="match status" value="1"/>
</dbReference>
<gene>
    <name evidence="1" type="ORF">C446_00205</name>
</gene>
<keyword evidence="2" id="KW-1185">Reference proteome</keyword>
<comment type="caution">
    <text evidence="1">The sequence shown here is derived from an EMBL/GenBank/DDBJ whole genome shotgun (WGS) entry which is preliminary data.</text>
</comment>
<name>M0MRL7_9EURY</name>
<dbReference type="OrthoDB" id="201973at2157"/>
<dbReference type="RefSeq" id="WP_006671017.1">
    <property type="nucleotide sequence ID" value="NZ_AOMA01000003.1"/>
</dbReference>
<dbReference type="EMBL" id="AOMA01000003">
    <property type="protein sequence ID" value="EMA47090.1"/>
    <property type="molecule type" value="Genomic_DNA"/>
</dbReference>
<dbReference type="eggNOG" id="arCOG07538">
    <property type="taxonomic scope" value="Archaea"/>
</dbReference>
<proteinExistence type="predicted"/>
<dbReference type="STRING" id="1227454.C446_00205"/>
<evidence type="ECO:0000313" key="2">
    <source>
        <dbReference type="Proteomes" id="UP000011607"/>
    </source>
</evidence>
<protein>
    <submittedName>
        <fullName evidence="1">Uncharacterized protein</fullName>
    </submittedName>
</protein>
<dbReference type="AlphaFoldDB" id="M0MRL7"/>
<sequence>MADEFCSRRRYLKVAAATGGIATAAGCSGFGQSGDQAGNSEPNGEPEAPDIPALRLETADFASVRQFEADTYERIHTYRKRRAIETLLTDPAVNDVVSDWIGGFEAYEVLTNHLETISIQGPTSLHVRETGFPDGDEAEFEVTAENRRTIYGLVDRHRDELVALEMTEPQDVSWTVTQTPYQMAIGQGIHRTEAVQDAFGDMSDREWYPSWKGAAGGYAGIGQADLRHGNGSTAVMHVKDDGDLRIISAFVDGTDPENPEIVDVAVLDHAVVYPLYEIAESIDPAPESVLEAVPDVPAEQRPYYTANDGYHRIERPDESFERDGWSIDWEHSEVQGVTVSASYNGSPVFEAMNSPITYTAYYLPPRDGRNTREWYFPDDDTVFNGDLLFWDIHSEEVGGPGLLGRLEFPARGDTPPGFQLKTHYHPSAIGQESIDFHSGVRFGPYNYDIAYEFYADGVFAPTFRRTGPGFMTHFQQRRDEDAESYDEAGSYEEPVIQHYTSTQALDITPGTDDGAAVELFDGEEWTEPDEEFYLEGDAGTIARFSNPDGTETIDVPLRDDLELVVVRRDPEEIGPGESQAHRLYDEGTPSELYHPAQYVDGQPIQGERLVVWLLLTGATNQMPYPSGVTNFATTAQLELSGY</sequence>
<reference evidence="1 2" key="1">
    <citation type="journal article" date="2014" name="PLoS Genet.">
        <title>Phylogenetically driven sequencing of extremely halophilic archaea reveals strategies for static and dynamic osmo-response.</title>
        <authorList>
            <person name="Becker E.A."/>
            <person name="Seitzer P.M."/>
            <person name="Tritt A."/>
            <person name="Larsen D."/>
            <person name="Krusor M."/>
            <person name="Yao A.I."/>
            <person name="Wu D."/>
            <person name="Madern D."/>
            <person name="Eisen J.A."/>
            <person name="Darling A.E."/>
            <person name="Facciotti M.T."/>
        </authorList>
    </citation>
    <scope>NUCLEOTIDE SEQUENCE [LARGE SCALE GENOMIC DNA]</scope>
    <source>
        <strain evidence="1 2">JCM 10879</strain>
    </source>
</reference>
<organism evidence="1 2">
    <name type="scientific">Halobiforma nitratireducens JCM 10879</name>
    <dbReference type="NCBI Taxonomy" id="1227454"/>
    <lineage>
        <taxon>Archaea</taxon>
        <taxon>Methanobacteriati</taxon>
        <taxon>Methanobacteriota</taxon>
        <taxon>Stenosarchaea group</taxon>
        <taxon>Halobacteria</taxon>
        <taxon>Halobacteriales</taxon>
        <taxon>Natrialbaceae</taxon>
        <taxon>Halobiforma</taxon>
    </lineage>
</organism>
<dbReference type="InterPro" id="IPR006311">
    <property type="entry name" value="TAT_signal"/>
</dbReference>
<accession>M0MRL7</accession>
<evidence type="ECO:0000313" key="1">
    <source>
        <dbReference type="EMBL" id="EMA47090.1"/>
    </source>
</evidence>
<dbReference type="Proteomes" id="UP000011607">
    <property type="component" value="Unassembled WGS sequence"/>
</dbReference>
<dbReference type="PATRIC" id="fig|1227454.3.peg.42"/>